<keyword evidence="1" id="KW-0472">Membrane</keyword>
<feature type="transmembrane region" description="Helical" evidence="1">
    <location>
        <begin position="12"/>
        <end position="34"/>
    </location>
</feature>
<feature type="transmembrane region" description="Helical" evidence="1">
    <location>
        <begin position="91"/>
        <end position="112"/>
    </location>
</feature>
<keyword evidence="1" id="KW-1133">Transmembrane helix</keyword>
<keyword evidence="1" id="KW-0812">Transmembrane</keyword>
<feature type="transmembrane region" description="Helical" evidence="1">
    <location>
        <begin position="59"/>
        <end position="79"/>
    </location>
</feature>
<dbReference type="RefSeq" id="WP_161931620.1">
    <property type="nucleotide sequence ID" value="NZ_CP047901.1"/>
</dbReference>
<evidence type="ECO:0008006" key="4">
    <source>
        <dbReference type="Google" id="ProtNLM"/>
    </source>
</evidence>
<dbReference type="PROSITE" id="PS51257">
    <property type="entry name" value="PROKAR_LIPOPROTEIN"/>
    <property type="match status" value="1"/>
</dbReference>
<dbReference type="KEGG" id="caqa:MICH65_0249"/>
<dbReference type="Proteomes" id="UP000463983">
    <property type="component" value="Chromosome"/>
</dbReference>
<proteinExistence type="predicted"/>
<organism evidence="2 3">
    <name type="scientific">Candidatus Chazhemtobacterium aquaticus</name>
    <dbReference type="NCBI Taxonomy" id="2715735"/>
    <lineage>
        <taxon>Bacteria</taxon>
        <taxon>Candidatus Chazhemtobacteraceae</taxon>
        <taxon>Candidatus Chazhemtobacterium</taxon>
    </lineage>
</organism>
<name>A0A857NA05_9BACT</name>
<reference evidence="3" key="1">
    <citation type="journal article" date="2020" name="Microorganisms">
        <title>Complete Genome of a Member of a New Bacterial Lineage in the Microgenomates Group Reveals an Unusual Nucleotide Composition Disparity Between Two Strands of DNA and Limited Metabolic Potential.</title>
        <authorList>
            <person name="Kadnikov V.V."/>
            <person name="Mardanov A.V."/>
            <person name="Beletsky A.V."/>
            <person name="Karnachuk O.V."/>
            <person name="Ravin N.V."/>
        </authorList>
    </citation>
    <scope>NUCLEOTIDE SEQUENCE [LARGE SCALE GENOMIC DNA]</scope>
</reference>
<sequence length="115" mass="12848">MNKGGWLSEKGVMAGMLTGLGCWLMAVILLVVNWQRLPPEMPWFFSMPWGEQQLIEKTWLGVMVFTFGGVMIVNGLLVRLIGGGEELLKRVLIWGGVTCELLMVLSLIRVIMVVL</sequence>
<dbReference type="AlphaFoldDB" id="A0A857NA05"/>
<dbReference type="EMBL" id="CP047901">
    <property type="protein sequence ID" value="QHO63230.1"/>
    <property type="molecule type" value="Genomic_DNA"/>
</dbReference>
<accession>A0A857NA05</accession>
<evidence type="ECO:0000313" key="3">
    <source>
        <dbReference type="Proteomes" id="UP000463983"/>
    </source>
</evidence>
<keyword evidence="3" id="KW-1185">Reference proteome</keyword>
<gene>
    <name evidence="2" type="ORF">MICH65_0249</name>
</gene>
<evidence type="ECO:0000256" key="1">
    <source>
        <dbReference type="SAM" id="Phobius"/>
    </source>
</evidence>
<protein>
    <recommendedName>
        <fullName evidence="4">DUF1648 domain-containing protein</fullName>
    </recommendedName>
</protein>
<evidence type="ECO:0000313" key="2">
    <source>
        <dbReference type="EMBL" id="QHO63230.1"/>
    </source>
</evidence>